<reference evidence="1 2" key="2">
    <citation type="journal article" date="2022" name="Mol. Ecol. Resour.">
        <title>The genomes of chicory, endive, great burdock and yacon provide insights into Asteraceae paleo-polyploidization history and plant inulin production.</title>
        <authorList>
            <person name="Fan W."/>
            <person name="Wang S."/>
            <person name="Wang H."/>
            <person name="Wang A."/>
            <person name="Jiang F."/>
            <person name="Liu H."/>
            <person name="Zhao H."/>
            <person name="Xu D."/>
            <person name="Zhang Y."/>
        </authorList>
    </citation>
    <scope>NUCLEOTIDE SEQUENCE [LARGE SCALE GENOMIC DNA]</scope>
    <source>
        <strain evidence="2">cv. Niubang</strain>
    </source>
</reference>
<sequence length="343" mass="37178">MSSFETGRVDEDSEIHSEWPSSSEYESDCGDTGMEIPEDVRCHIDEAAGSSNSVQENTNGKNSDPVDLPDEGIAETEFGDHGGTQQACTQCPPPLENVAMNGFGSGDSLANKLSSPFNKFTPSPSQMDSGNFSAQLNPLDHNGPVSGPNQNLGSFPSGLGPNLKLESVKILGSTPPQSNMADFHQHQTTHNHCVHMDNNNRQDHLLGEIISSNQTVGMESGKKRRIAIKKFREPEEKGLRRIGQMQGKLSMKMIKDLARRKGSRNPHILSNPSIKLAQNSKSIHKEKGVAGKRSKSGPTGSSSIRSSSENSRFIQEIGSQVGFIWPKEPKADNCEVDQVKATA</sequence>
<gene>
    <name evidence="1" type="ORF">L6452_10162</name>
</gene>
<reference evidence="2" key="1">
    <citation type="journal article" date="2022" name="Mol. Ecol. Resour.">
        <title>The genomes of chicory, endive, great burdock and yacon provide insights into Asteraceae palaeo-polyploidization history and plant inulin production.</title>
        <authorList>
            <person name="Fan W."/>
            <person name="Wang S."/>
            <person name="Wang H."/>
            <person name="Wang A."/>
            <person name="Jiang F."/>
            <person name="Liu H."/>
            <person name="Zhao H."/>
            <person name="Xu D."/>
            <person name="Zhang Y."/>
        </authorList>
    </citation>
    <scope>NUCLEOTIDE SEQUENCE [LARGE SCALE GENOMIC DNA]</scope>
    <source>
        <strain evidence="2">cv. Niubang</strain>
    </source>
</reference>
<proteinExistence type="predicted"/>
<dbReference type="EMBL" id="CM042049">
    <property type="protein sequence ID" value="KAI3747628.1"/>
    <property type="molecule type" value="Genomic_DNA"/>
</dbReference>
<protein>
    <submittedName>
        <fullName evidence="1">Uncharacterized protein</fullName>
    </submittedName>
</protein>
<evidence type="ECO:0000313" key="2">
    <source>
        <dbReference type="Proteomes" id="UP001055879"/>
    </source>
</evidence>
<accession>A0ACB9DMD2</accession>
<evidence type="ECO:0000313" key="1">
    <source>
        <dbReference type="EMBL" id="KAI3747628.1"/>
    </source>
</evidence>
<keyword evidence="2" id="KW-1185">Reference proteome</keyword>
<organism evidence="1 2">
    <name type="scientific">Arctium lappa</name>
    <name type="common">Greater burdock</name>
    <name type="synonym">Lappa major</name>
    <dbReference type="NCBI Taxonomy" id="4217"/>
    <lineage>
        <taxon>Eukaryota</taxon>
        <taxon>Viridiplantae</taxon>
        <taxon>Streptophyta</taxon>
        <taxon>Embryophyta</taxon>
        <taxon>Tracheophyta</taxon>
        <taxon>Spermatophyta</taxon>
        <taxon>Magnoliopsida</taxon>
        <taxon>eudicotyledons</taxon>
        <taxon>Gunneridae</taxon>
        <taxon>Pentapetalae</taxon>
        <taxon>asterids</taxon>
        <taxon>campanulids</taxon>
        <taxon>Asterales</taxon>
        <taxon>Asteraceae</taxon>
        <taxon>Carduoideae</taxon>
        <taxon>Cardueae</taxon>
        <taxon>Arctiinae</taxon>
        <taxon>Arctium</taxon>
    </lineage>
</organism>
<comment type="caution">
    <text evidence="1">The sequence shown here is derived from an EMBL/GenBank/DDBJ whole genome shotgun (WGS) entry which is preliminary data.</text>
</comment>
<dbReference type="Proteomes" id="UP001055879">
    <property type="component" value="Linkage Group LG03"/>
</dbReference>
<name>A0ACB9DMD2_ARCLA</name>